<reference evidence="1 2" key="1">
    <citation type="journal article" date="2010" name="Stand. Genomic Sci.">
        <title>Complete genome sequence of Geodermatophilus obscurus type strain (G-20).</title>
        <authorList>
            <person name="Ivanova N."/>
            <person name="Sikorski J."/>
            <person name="Jando M."/>
            <person name="Munk C."/>
            <person name="Lapidus A."/>
            <person name="Glavina Del Rio T."/>
            <person name="Copeland A."/>
            <person name="Tice H."/>
            <person name="Cheng J.-F."/>
            <person name="Lucas S."/>
            <person name="Chen F."/>
            <person name="Nolan M."/>
            <person name="Bruce D."/>
            <person name="Goodwin L."/>
            <person name="Pitluck S."/>
            <person name="Mavromatis K."/>
            <person name="Mikhailova N."/>
            <person name="Pati A."/>
            <person name="Chen A."/>
            <person name="Palaniappan K."/>
            <person name="Land M."/>
            <person name="Hauser L."/>
            <person name="Chang Y.-J."/>
            <person name="Jeffries C.D."/>
            <person name="Meincke L."/>
            <person name="Brettin T."/>
            <person name="Detter J.C."/>
            <person name="Detter J.C."/>
            <person name="Rohde M."/>
            <person name="Goeker M."/>
            <person name="Bristow J."/>
            <person name="Eisen J.A."/>
            <person name="Markowitz V."/>
            <person name="Hugenholtz P."/>
            <person name="Kyrpides N.C."/>
            <person name="Klenk H.-P."/>
        </authorList>
    </citation>
    <scope>NUCLEOTIDE SEQUENCE [LARGE SCALE GENOMIC DNA]</scope>
    <source>
        <strain evidence="2">ATCC 25078 / DSM 43160 / JCM 3152 / KCC A-0152 / KCTC 9177 / NBRC 13315 / NRRL B-3577 / G-20</strain>
    </source>
</reference>
<name>D2SBN2_GEOOG</name>
<reference evidence="2" key="2">
    <citation type="submission" date="2010-01" db="EMBL/GenBank/DDBJ databases">
        <title>The complete genome of Geodermatophilus obscurus DSM 43160.</title>
        <authorList>
            <consortium name="US DOE Joint Genome Institute (JGI-PGF)"/>
            <person name="Lucas S."/>
            <person name="Copeland A."/>
            <person name="Lapidus A."/>
            <person name="Glavina del Rio T."/>
            <person name="Dalin E."/>
            <person name="Tice H."/>
            <person name="Bruce D."/>
            <person name="Goodwin L."/>
            <person name="Pitluck S."/>
            <person name="Kyrpides N."/>
            <person name="Mavromatis K."/>
            <person name="Ivanova N."/>
            <person name="Munk A.C."/>
            <person name="Brettin T."/>
            <person name="Detter J.C."/>
            <person name="Han C."/>
            <person name="Larimer F."/>
            <person name="Land M."/>
            <person name="Hauser L."/>
            <person name="Markowitz V."/>
            <person name="Cheng J.-F."/>
            <person name="Hugenholtz P."/>
            <person name="Woyke T."/>
            <person name="Wu D."/>
            <person name="Jando M."/>
            <person name="Schneider S."/>
            <person name="Klenk H.-P."/>
            <person name="Eisen J.A."/>
        </authorList>
    </citation>
    <scope>NUCLEOTIDE SEQUENCE [LARGE SCALE GENOMIC DNA]</scope>
    <source>
        <strain evidence="2">ATCC 25078 / DSM 43160 / JCM 3152 / KCC A-0152 / KCTC 9177 / NBRC 13315 / NRRL B-3577 / G-20</strain>
    </source>
</reference>
<evidence type="ECO:0000313" key="1">
    <source>
        <dbReference type="EMBL" id="ADB76139.1"/>
    </source>
</evidence>
<evidence type="ECO:0000313" key="2">
    <source>
        <dbReference type="Proteomes" id="UP000001382"/>
    </source>
</evidence>
<proteinExistence type="predicted"/>
<dbReference type="HOGENOM" id="CLU_3200298_0_0_11"/>
<gene>
    <name evidence="1" type="ordered locus">Gobs_3551</name>
</gene>
<dbReference type="Proteomes" id="UP000001382">
    <property type="component" value="Chromosome"/>
</dbReference>
<dbReference type="EMBL" id="CP001867">
    <property type="protein sequence ID" value="ADB76139.1"/>
    <property type="molecule type" value="Genomic_DNA"/>
</dbReference>
<dbReference type="KEGG" id="gob:Gobs_3551"/>
<keyword evidence="2" id="KW-1185">Reference proteome</keyword>
<organism evidence="1 2">
    <name type="scientific">Geodermatophilus obscurus (strain ATCC 25078 / DSM 43160 / JCM 3152 / CCUG 61914 / KCC A-0152 / KCTC 9177 / NBRC 13315 / NRRL B-3577 / G-20)</name>
    <dbReference type="NCBI Taxonomy" id="526225"/>
    <lineage>
        <taxon>Bacteria</taxon>
        <taxon>Bacillati</taxon>
        <taxon>Actinomycetota</taxon>
        <taxon>Actinomycetes</taxon>
        <taxon>Geodermatophilales</taxon>
        <taxon>Geodermatophilaceae</taxon>
        <taxon>Geodermatophilus</taxon>
    </lineage>
</organism>
<sequence length="45" mass="4893">MHHSADVTTAASSVQDISMHTASHLQACLLAVHTVQAFLVRDYLD</sequence>
<protein>
    <submittedName>
        <fullName evidence="1">Uncharacterized protein</fullName>
    </submittedName>
</protein>
<accession>D2SBN2</accession>
<dbReference type="AlphaFoldDB" id="D2SBN2"/>